<evidence type="ECO:0000259" key="2">
    <source>
        <dbReference type="Pfam" id="PF21141"/>
    </source>
</evidence>
<accession>A0A914R7H4</accession>
<sequence length="230" mass="25976">MMRTRNVRRQIVERVLKGIPIRSHFAISLKNAMDSLALSCEAGKPVITLQVPSAIDTEPKVFAKFDIKNELDEFEKDLSFLKFIQSDDVYNVEQFVDEEVATAVELLYDADHFHYFFTDRDGTLKSYSCSYPASIQPAYSGVIQAQFARRCAQTCAIVTTSPLMHLGILDVGTIPEGYYYYGASVGREWFIDPSNKFKDKSISEDELALLDKVNGILFIIVSSVKNFLLV</sequence>
<feature type="domain" description="Trehalose-6-phosphate phosphatase C-terminal" evidence="2">
    <location>
        <begin position="116"/>
        <end position="217"/>
    </location>
</feature>
<dbReference type="Pfam" id="PF21141">
    <property type="entry name" value="T6PP_C"/>
    <property type="match status" value="1"/>
</dbReference>
<reference evidence="4" key="1">
    <citation type="submission" date="2022-11" db="UniProtKB">
        <authorList>
            <consortium name="WormBaseParasite"/>
        </authorList>
    </citation>
    <scope>IDENTIFICATION</scope>
</reference>
<dbReference type="Gene3D" id="3.40.50.1000">
    <property type="entry name" value="HAD superfamily/HAD-like"/>
    <property type="match status" value="1"/>
</dbReference>
<dbReference type="AlphaFoldDB" id="A0A914R7H4"/>
<evidence type="ECO:0000313" key="4">
    <source>
        <dbReference type="WBParaSite" id="PEQ_0000221301-mRNA-1"/>
    </source>
</evidence>
<dbReference type="Proteomes" id="UP000887564">
    <property type="component" value="Unplaced"/>
</dbReference>
<dbReference type="WBParaSite" id="PEQ_0000221301-mRNA-1">
    <property type="protein sequence ID" value="PEQ_0000221301-mRNA-1"/>
    <property type="gene ID" value="PEQ_0000221301"/>
</dbReference>
<dbReference type="InterPro" id="IPR049063">
    <property type="entry name" value="T6PP_C"/>
</dbReference>
<organism evidence="3 4">
    <name type="scientific">Parascaris equorum</name>
    <name type="common">Equine roundworm</name>
    <dbReference type="NCBI Taxonomy" id="6256"/>
    <lineage>
        <taxon>Eukaryota</taxon>
        <taxon>Metazoa</taxon>
        <taxon>Ecdysozoa</taxon>
        <taxon>Nematoda</taxon>
        <taxon>Chromadorea</taxon>
        <taxon>Rhabditida</taxon>
        <taxon>Spirurina</taxon>
        <taxon>Ascaridomorpha</taxon>
        <taxon>Ascaridoidea</taxon>
        <taxon>Ascarididae</taxon>
        <taxon>Parascaris</taxon>
    </lineage>
</organism>
<proteinExistence type="predicted"/>
<dbReference type="InterPro" id="IPR023214">
    <property type="entry name" value="HAD_sf"/>
</dbReference>
<evidence type="ECO:0000259" key="1">
    <source>
        <dbReference type="Pfam" id="PF18572"/>
    </source>
</evidence>
<keyword evidence="3" id="KW-1185">Reference proteome</keyword>
<dbReference type="InterPro" id="IPR041064">
    <property type="entry name" value="T6PP_helical"/>
</dbReference>
<name>A0A914R7H4_PAREQ</name>
<evidence type="ECO:0000313" key="3">
    <source>
        <dbReference type="Proteomes" id="UP000887564"/>
    </source>
</evidence>
<feature type="domain" description="Trehalose-6-phosphate phosphatase helical bundle" evidence="1">
    <location>
        <begin position="1"/>
        <end position="98"/>
    </location>
</feature>
<protein>
    <submittedName>
        <fullName evidence="4">Trehalose-6-phosphate phosphatase helical bundle domain-containing protein</fullName>
    </submittedName>
</protein>
<dbReference type="Pfam" id="PF18572">
    <property type="entry name" value="T6PP_N"/>
    <property type="match status" value="1"/>
</dbReference>